<evidence type="ECO:0000259" key="1">
    <source>
        <dbReference type="Pfam" id="PF01494"/>
    </source>
</evidence>
<dbReference type="InterPro" id="IPR051704">
    <property type="entry name" value="FAD_aromatic-hydroxylase"/>
</dbReference>
<accession>A0AAU9DGL2</accession>
<name>A0AAU9DGL2_9BACT</name>
<evidence type="ECO:0000313" key="3">
    <source>
        <dbReference type="Proteomes" id="UP001348817"/>
    </source>
</evidence>
<feature type="domain" description="FAD-binding" evidence="1">
    <location>
        <begin position="4"/>
        <end position="336"/>
    </location>
</feature>
<dbReference type="PRINTS" id="PR00420">
    <property type="entry name" value="RNGMNOXGNASE"/>
</dbReference>
<protein>
    <submittedName>
        <fullName evidence="2">Oxidoreductase</fullName>
    </submittedName>
</protein>
<dbReference type="PANTHER" id="PTHR46865:SF8">
    <property type="entry name" value="POSSIBLE OXIDOREDUCTASE"/>
    <property type="match status" value="1"/>
</dbReference>
<evidence type="ECO:0000313" key="2">
    <source>
        <dbReference type="EMBL" id="BDD11700.1"/>
    </source>
</evidence>
<dbReference type="PANTHER" id="PTHR46865">
    <property type="entry name" value="OXIDOREDUCTASE-RELATED"/>
    <property type="match status" value="1"/>
</dbReference>
<gene>
    <name evidence="2" type="ORF">FUAX_41320</name>
</gene>
<reference evidence="2 3" key="1">
    <citation type="submission" date="2021-12" db="EMBL/GenBank/DDBJ databases">
        <title>Genome sequencing of bacteria with rrn-lacking chromosome and rrn-plasmid.</title>
        <authorList>
            <person name="Anda M."/>
            <person name="Iwasaki W."/>
        </authorList>
    </citation>
    <scope>NUCLEOTIDE SEQUENCE [LARGE SCALE GENOMIC DNA]</scope>
    <source>
        <strain evidence="2 3">DSM 100852</strain>
        <plasmid evidence="2 3">pFA1</plasmid>
    </source>
</reference>
<dbReference type="Proteomes" id="UP001348817">
    <property type="component" value="Plasmid pFA1"/>
</dbReference>
<sequence length="382" mass="43342">MQKLDILIVGAGIAGLTCAGLLKKHGVSPVIIEKEQEDKFNTSGYMLGLFPLGGRVLTALDLYDEYRSHSAGMNYYDIYTARGKRHRTYPLGDLSKKFGPLRGVKRQELIELLKSKTENRIRFGITIKSIKQEDKKVNASFSDNSSAIFDLVIVADGIHSSTRSLLWSKNEYSFYDTNWGGWVEWIDEPSADRYKECWDAGSFVGIYPVKDKAGIFLGGPHSINQSKGHKAIAQKLKQRISPSCEWAHKALDQFIETKTGDPFYWEFHDCQTKNWRKGQVILLGDAACGFLPTAGVGASMAMDSAVALVDELSRTDKEHIEYGLHLYISRQKKRVESAQRNSRRLAKLMFVESKFRARLRDCLLRFYSLDDFIKDIRKIMEG</sequence>
<dbReference type="InterPro" id="IPR036188">
    <property type="entry name" value="FAD/NAD-bd_sf"/>
</dbReference>
<dbReference type="AlphaFoldDB" id="A0AAU9DGL2"/>
<dbReference type="Pfam" id="PF01494">
    <property type="entry name" value="FAD_binding_3"/>
    <property type="match status" value="1"/>
</dbReference>
<dbReference type="SUPFAM" id="SSF51905">
    <property type="entry name" value="FAD/NAD(P)-binding domain"/>
    <property type="match status" value="1"/>
</dbReference>
<keyword evidence="3" id="KW-1185">Reference proteome</keyword>
<dbReference type="GO" id="GO:0071949">
    <property type="term" value="F:FAD binding"/>
    <property type="evidence" value="ECO:0007669"/>
    <property type="project" value="InterPro"/>
</dbReference>
<dbReference type="KEGG" id="fax:FUAX_41320"/>
<dbReference type="EMBL" id="AP025315">
    <property type="protein sequence ID" value="BDD11700.1"/>
    <property type="molecule type" value="Genomic_DNA"/>
</dbReference>
<proteinExistence type="predicted"/>
<dbReference type="InterPro" id="IPR002938">
    <property type="entry name" value="FAD-bd"/>
</dbReference>
<dbReference type="RefSeq" id="WP_338394817.1">
    <property type="nucleotide sequence ID" value="NZ_AP025315.1"/>
</dbReference>
<organism evidence="2 3">
    <name type="scientific">Fulvitalea axinellae</name>
    <dbReference type="NCBI Taxonomy" id="1182444"/>
    <lineage>
        <taxon>Bacteria</taxon>
        <taxon>Pseudomonadati</taxon>
        <taxon>Bacteroidota</taxon>
        <taxon>Cytophagia</taxon>
        <taxon>Cytophagales</taxon>
        <taxon>Persicobacteraceae</taxon>
        <taxon>Fulvitalea</taxon>
    </lineage>
</organism>
<dbReference type="Gene3D" id="3.50.50.60">
    <property type="entry name" value="FAD/NAD(P)-binding domain"/>
    <property type="match status" value="1"/>
</dbReference>
<keyword evidence="2" id="KW-0614">Plasmid</keyword>
<geneLocation type="plasmid" evidence="2 3">
    <name>pFA1</name>
</geneLocation>